<proteinExistence type="inferred from homology"/>
<dbReference type="Proteomes" id="UP000002668">
    <property type="component" value="Genome"/>
</dbReference>
<dbReference type="PANTHER" id="PTHR35897">
    <property type="entry name" value="METHYLTRANSFERASE AUSD"/>
    <property type="match status" value="1"/>
</dbReference>
<dbReference type="GeneID" id="13291415"/>
<dbReference type="Gene3D" id="3.40.50.150">
    <property type="entry name" value="Vaccinia Virus protein VP39"/>
    <property type="match status" value="1"/>
</dbReference>
<dbReference type="eggNOG" id="ENOG502S9IZ">
    <property type="taxonomic scope" value="Eukaryota"/>
</dbReference>
<evidence type="ECO:0000313" key="7">
    <source>
        <dbReference type="Proteomes" id="UP000002668"/>
    </source>
</evidence>
<dbReference type="HOGENOM" id="CLU_051542_0_0_1"/>
<sequence>MPQEEALEKTEWYDETPTEDKIPEETRQLLEMYSGIPAKDVFDHVVKVRDEAFKIFPYPCIGQFRFLEPSFSELREEYDEIVKRLSEGQKLLDMACCFGQTIRQLVAGGAPSENIYGSDLQSGFIELGYKLFKDQGKLQTEFLVADIFDPSSALTTVKGEVDIIFAGSFFHLWGYEKQIEVSKAVAGLLRPVPGSMILGRQIGAITAIERTSATGTMYRHNVESFRRMWEEIGNKLGVKFSVKAELKELASDHFMLHTDDTRRLWFVVRRE</sequence>
<evidence type="ECO:0000256" key="3">
    <source>
        <dbReference type="ARBA" id="ARBA00022691"/>
    </source>
</evidence>
<name>E4ZTV5_LEPMJ</name>
<keyword evidence="3" id="KW-0949">S-adenosyl-L-methionine</keyword>
<dbReference type="InParanoid" id="E4ZTV5"/>
<dbReference type="OMA" id="KIRDEAW"/>
<evidence type="ECO:0000256" key="1">
    <source>
        <dbReference type="ARBA" id="ARBA00005179"/>
    </source>
</evidence>
<evidence type="ECO:0000313" key="6">
    <source>
        <dbReference type="EMBL" id="CBX94665.1"/>
    </source>
</evidence>
<organism evidence="7">
    <name type="scientific">Leptosphaeria maculans (strain JN3 / isolate v23.1.3 / race Av1-4-5-6-7-8)</name>
    <name type="common">Blackleg fungus</name>
    <name type="synonym">Phoma lingam</name>
    <dbReference type="NCBI Taxonomy" id="985895"/>
    <lineage>
        <taxon>Eukaryota</taxon>
        <taxon>Fungi</taxon>
        <taxon>Dikarya</taxon>
        <taxon>Ascomycota</taxon>
        <taxon>Pezizomycotina</taxon>
        <taxon>Dothideomycetes</taxon>
        <taxon>Pleosporomycetidae</taxon>
        <taxon>Pleosporales</taxon>
        <taxon>Pleosporineae</taxon>
        <taxon>Leptosphaeriaceae</taxon>
        <taxon>Plenodomus</taxon>
        <taxon>Plenodomus lingam/Leptosphaeria maculans species complex</taxon>
    </lineage>
</organism>
<evidence type="ECO:0000256" key="4">
    <source>
        <dbReference type="ARBA" id="ARBA00038314"/>
    </source>
</evidence>
<dbReference type="Pfam" id="PF13649">
    <property type="entry name" value="Methyltransf_25"/>
    <property type="match status" value="1"/>
</dbReference>
<dbReference type="InterPro" id="IPR041698">
    <property type="entry name" value="Methyltransf_25"/>
</dbReference>
<dbReference type="InterPro" id="IPR029063">
    <property type="entry name" value="SAM-dependent_MTases_sf"/>
</dbReference>
<dbReference type="PANTHER" id="PTHR35897:SF1">
    <property type="entry name" value="METHYLTRANSFERASE AUSD"/>
    <property type="match status" value="1"/>
</dbReference>
<evidence type="ECO:0000259" key="5">
    <source>
        <dbReference type="Pfam" id="PF13649"/>
    </source>
</evidence>
<evidence type="ECO:0000256" key="2">
    <source>
        <dbReference type="ARBA" id="ARBA00022679"/>
    </source>
</evidence>
<dbReference type="OrthoDB" id="2094832at2759"/>
<dbReference type="VEuPathDB" id="FungiDB:LEMA_P116680.1"/>
<keyword evidence="2" id="KW-0808">Transferase</keyword>
<dbReference type="SUPFAM" id="SSF53335">
    <property type="entry name" value="S-adenosyl-L-methionine-dependent methyltransferases"/>
    <property type="match status" value="1"/>
</dbReference>
<dbReference type="RefSeq" id="XP_003838144.1">
    <property type="nucleotide sequence ID" value="XM_003838096.1"/>
</dbReference>
<comment type="similarity">
    <text evidence="4">Belongs to the class I-like SAM-binding methyltransferase superfamily.</text>
</comment>
<dbReference type="STRING" id="985895.E4ZTV5"/>
<dbReference type="EMBL" id="FP929125">
    <property type="protein sequence ID" value="CBX94665.1"/>
    <property type="molecule type" value="Genomic_DNA"/>
</dbReference>
<reference evidence="7" key="1">
    <citation type="journal article" date="2011" name="Nat. Commun.">
        <title>Effector diversification within compartments of the Leptosphaeria maculans genome affected by Repeat-Induced Point mutations.</title>
        <authorList>
            <person name="Rouxel T."/>
            <person name="Grandaubert J."/>
            <person name="Hane J.K."/>
            <person name="Hoede C."/>
            <person name="van de Wouw A.P."/>
            <person name="Couloux A."/>
            <person name="Dominguez V."/>
            <person name="Anthouard V."/>
            <person name="Bally P."/>
            <person name="Bourras S."/>
            <person name="Cozijnsen A.J."/>
            <person name="Ciuffetti L.M."/>
            <person name="Degrave A."/>
            <person name="Dilmaghani A."/>
            <person name="Duret L."/>
            <person name="Fudal I."/>
            <person name="Goodwin S.B."/>
            <person name="Gout L."/>
            <person name="Glaser N."/>
            <person name="Linglin J."/>
            <person name="Kema G.H.J."/>
            <person name="Lapalu N."/>
            <person name="Lawrence C.B."/>
            <person name="May K."/>
            <person name="Meyer M."/>
            <person name="Ollivier B."/>
            <person name="Poulain J."/>
            <person name="Schoch C.L."/>
            <person name="Simon A."/>
            <person name="Spatafora J.W."/>
            <person name="Stachowiak A."/>
            <person name="Turgeon B.G."/>
            <person name="Tyler B.M."/>
            <person name="Vincent D."/>
            <person name="Weissenbach J."/>
            <person name="Amselem J."/>
            <person name="Quesneville H."/>
            <person name="Oliver R.P."/>
            <person name="Wincker P."/>
            <person name="Balesdent M.-H."/>
            <person name="Howlett B.J."/>
        </authorList>
    </citation>
    <scope>NUCLEOTIDE SEQUENCE [LARGE SCALE GENOMIC DNA]</scope>
    <source>
        <strain evidence="7">JN3 / isolate v23.1.3 / race Av1-4-5-6-7-8</strain>
    </source>
</reference>
<feature type="domain" description="Methyltransferase" evidence="5">
    <location>
        <begin position="92"/>
        <end position="191"/>
    </location>
</feature>
<dbReference type="AlphaFoldDB" id="E4ZTV5"/>
<gene>
    <name evidence="6" type="ORF">LEMA_P116680.1</name>
</gene>
<comment type="pathway">
    <text evidence="1">Secondary metabolite biosynthesis.</text>
</comment>
<keyword evidence="7" id="KW-1185">Reference proteome</keyword>
<dbReference type="GO" id="GO:0016740">
    <property type="term" value="F:transferase activity"/>
    <property type="evidence" value="ECO:0007669"/>
    <property type="project" value="UniProtKB-KW"/>
</dbReference>
<protein>
    <recommendedName>
        <fullName evidence="5">Methyltransferase domain-containing protein</fullName>
    </recommendedName>
</protein>
<accession>E4ZTV5</accession>
<dbReference type="InterPro" id="IPR051654">
    <property type="entry name" value="Meroterpenoid_MTases"/>
</dbReference>